<dbReference type="SUPFAM" id="SSF52317">
    <property type="entry name" value="Class I glutamine amidotransferase-like"/>
    <property type="match status" value="1"/>
</dbReference>
<gene>
    <name evidence="1" type="ORF">OLEA9_A119894</name>
</gene>
<evidence type="ECO:0000313" key="2">
    <source>
        <dbReference type="Proteomes" id="UP000594638"/>
    </source>
</evidence>
<protein>
    <submittedName>
        <fullName evidence="1">Gamma-glutamyl peptidase 5-like</fullName>
    </submittedName>
</protein>
<dbReference type="EMBL" id="CACTIH010009111">
    <property type="protein sequence ID" value="CAA3024573.1"/>
    <property type="molecule type" value="Genomic_DNA"/>
</dbReference>
<comment type="caution">
    <text evidence="1">The sequence shown here is derived from an EMBL/GenBank/DDBJ whole genome shotgun (WGS) entry which is preliminary data.</text>
</comment>
<dbReference type="OrthoDB" id="92161at2759"/>
<dbReference type="Gramene" id="OE9A119894T1">
    <property type="protein sequence ID" value="OE9A119894C1"/>
    <property type="gene ID" value="OE9A119894"/>
</dbReference>
<organism evidence="1 2">
    <name type="scientific">Olea europaea subsp. europaea</name>
    <dbReference type="NCBI Taxonomy" id="158383"/>
    <lineage>
        <taxon>Eukaryota</taxon>
        <taxon>Viridiplantae</taxon>
        <taxon>Streptophyta</taxon>
        <taxon>Embryophyta</taxon>
        <taxon>Tracheophyta</taxon>
        <taxon>Spermatophyta</taxon>
        <taxon>Magnoliopsida</taxon>
        <taxon>eudicotyledons</taxon>
        <taxon>Gunneridae</taxon>
        <taxon>Pentapetalae</taxon>
        <taxon>asterids</taxon>
        <taxon>lamiids</taxon>
        <taxon>Lamiales</taxon>
        <taxon>Oleaceae</taxon>
        <taxon>Oleeae</taxon>
        <taxon>Olea</taxon>
    </lineage>
</organism>
<dbReference type="InterPro" id="IPR029062">
    <property type="entry name" value="Class_I_gatase-like"/>
</dbReference>
<reference evidence="1 2" key="1">
    <citation type="submission" date="2019-12" db="EMBL/GenBank/DDBJ databases">
        <authorList>
            <person name="Alioto T."/>
            <person name="Alioto T."/>
            <person name="Gomez Garrido J."/>
        </authorList>
    </citation>
    <scope>NUCLEOTIDE SEQUENCE [LARGE SCALE GENOMIC DNA]</scope>
</reference>
<dbReference type="AlphaFoldDB" id="A0A8S0UVI8"/>
<keyword evidence="2" id="KW-1185">Reference proteome</keyword>
<sequence length="79" mass="9169">MARSNKTRIEMFKYGEHIMGIQSHPEYTKDILLNIIDRLLNRNLIEESLAEEANSKLESTEPDSEAWKKLCTSFLKGKL</sequence>
<proteinExistence type="predicted"/>
<dbReference type="PANTHER" id="PTHR42695:SF13">
    <property type="entry name" value="GLUTAMINE AMIDOTRANSFERASE CLASS-I FAMILY PROTEIN, EXPRESSED"/>
    <property type="match status" value="1"/>
</dbReference>
<accession>A0A8S0UVI8</accession>
<evidence type="ECO:0000313" key="1">
    <source>
        <dbReference type="EMBL" id="CAA3024573.1"/>
    </source>
</evidence>
<dbReference type="GO" id="GO:0005829">
    <property type="term" value="C:cytosol"/>
    <property type="evidence" value="ECO:0007669"/>
    <property type="project" value="TreeGrafter"/>
</dbReference>
<dbReference type="InterPro" id="IPR044992">
    <property type="entry name" value="ChyE-like"/>
</dbReference>
<dbReference type="Gene3D" id="3.40.50.880">
    <property type="match status" value="1"/>
</dbReference>
<dbReference type="PANTHER" id="PTHR42695">
    <property type="entry name" value="GLUTAMINE AMIDOTRANSFERASE YLR126C-RELATED"/>
    <property type="match status" value="1"/>
</dbReference>
<name>A0A8S0UVI8_OLEEU</name>
<dbReference type="Proteomes" id="UP000594638">
    <property type="component" value="Unassembled WGS sequence"/>
</dbReference>